<organism evidence="13 14">
    <name type="scientific">Tetracentron sinense</name>
    <name type="common">Spur-leaf</name>
    <dbReference type="NCBI Taxonomy" id="13715"/>
    <lineage>
        <taxon>Eukaryota</taxon>
        <taxon>Viridiplantae</taxon>
        <taxon>Streptophyta</taxon>
        <taxon>Embryophyta</taxon>
        <taxon>Tracheophyta</taxon>
        <taxon>Spermatophyta</taxon>
        <taxon>Magnoliopsida</taxon>
        <taxon>Trochodendrales</taxon>
        <taxon>Trochodendraceae</taxon>
        <taxon>Tetracentron</taxon>
    </lineage>
</organism>
<dbReference type="OMA" id="DHHQNNC"/>
<reference evidence="13 14" key="1">
    <citation type="submission" date="2020-04" db="EMBL/GenBank/DDBJ databases">
        <title>Plant Genome Project.</title>
        <authorList>
            <person name="Zhang R.-G."/>
        </authorList>
    </citation>
    <scope>NUCLEOTIDE SEQUENCE [LARGE SCALE GENOMIC DNA]</scope>
    <source>
        <strain evidence="13">YNK0</strain>
        <tissue evidence="13">Leaf</tissue>
    </source>
</reference>
<dbReference type="SUPFAM" id="SSF57850">
    <property type="entry name" value="RING/U-box"/>
    <property type="match status" value="1"/>
</dbReference>
<dbReference type="PROSITE" id="PS50089">
    <property type="entry name" value="ZF_RING_2"/>
    <property type="match status" value="1"/>
</dbReference>
<dbReference type="GO" id="GO:0061630">
    <property type="term" value="F:ubiquitin protein ligase activity"/>
    <property type="evidence" value="ECO:0007669"/>
    <property type="project" value="UniProtKB-UniRule"/>
</dbReference>
<evidence type="ECO:0000256" key="6">
    <source>
        <dbReference type="ARBA" id="ARBA00022771"/>
    </source>
</evidence>
<comment type="pathway">
    <text evidence="3 11">Protein modification; protein ubiquitination.</text>
</comment>
<evidence type="ECO:0000313" key="13">
    <source>
        <dbReference type="EMBL" id="KAF8411159.1"/>
    </source>
</evidence>
<sequence>MAMEQYFQESVTRNEVEKEKSHLRKWDSVSAMAMASDNSNGCFDCNICLDSAQDPVVTLCGHLYCWPCIYKWTHLQSASPTQNHQPQCPVCKADVSHTTVVPLFGRGLTSTQTESEGKGSSLGLVIPRRPLACGVHTLLASTTSTAPHPGPQLRQNPYMSQSQAYYPQPYGNYTAGSPPEFDLGGAGTGGVKSVATLPRSCSLLSCVSFLLLFVPRRSARATALFLFSAAASVVRDQEDVCFLGWG</sequence>
<evidence type="ECO:0000256" key="10">
    <source>
        <dbReference type="PROSITE-ProRule" id="PRU00175"/>
    </source>
</evidence>
<keyword evidence="11" id="KW-0256">Endoplasmic reticulum</keyword>
<dbReference type="UniPathway" id="UPA00143"/>
<keyword evidence="9" id="KW-0472">Membrane</keyword>
<dbReference type="InterPro" id="IPR013083">
    <property type="entry name" value="Znf_RING/FYVE/PHD"/>
</dbReference>
<evidence type="ECO:0000256" key="11">
    <source>
        <dbReference type="RuleBase" id="RU369090"/>
    </source>
</evidence>
<dbReference type="Proteomes" id="UP000655225">
    <property type="component" value="Unassembled WGS sequence"/>
</dbReference>
<dbReference type="GO" id="GO:0016567">
    <property type="term" value="P:protein ubiquitination"/>
    <property type="evidence" value="ECO:0007669"/>
    <property type="project" value="UniProtKB-UniPathway"/>
</dbReference>
<keyword evidence="8 11" id="KW-0862">Zinc</keyword>
<dbReference type="EMBL" id="JABCRI010000002">
    <property type="protein sequence ID" value="KAF8411159.1"/>
    <property type="molecule type" value="Genomic_DNA"/>
</dbReference>
<name>A0A834ZP67_TETSI</name>
<dbReference type="InterPro" id="IPR045103">
    <property type="entry name" value="RNF5/RNF185-like"/>
</dbReference>
<dbReference type="InterPro" id="IPR027370">
    <property type="entry name" value="Znf-RING_euk"/>
</dbReference>
<protein>
    <recommendedName>
        <fullName evidence="11">E3 ubiquitin-protein ligase RMA</fullName>
        <ecNumber evidence="11">2.3.2.27</ecNumber>
    </recommendedName>
    <alternativeName>
        <fullName evidence="11">Protein RING membrane-anchor</fullName>
    </alternativeName>
    <alternativeName>
        <fullName evidence="11">RING-type E3 ubiquitin transferase RMA</fullName>
    </alternativeName>
</protein>
<evidence type="ECO:0000256" key="8">
    <source>
        <dbReference type="ARBA" id="ARBA00022833"/>
    </source>
</evidence>
<proteinExistence type="predicted"/>
<evidence type="ECO:0000256" key="7">
    <source>
        <dbReference type="ARBA" id="ARBA00022786"/>
    </source>
</evidence>
<evidence type="ECO:0000313" key="14">
    <source>
        <dbReference type="Proteomes" id="UP000655225"/>
    </source>
</evidence>
<evidence type="ECO:0000259" key="12">
    <source>
        <dbReference type="PROSITE" id="PS50089"/>
    </source>
</evidence>
<evidence type="ECO:0000256" key="2">
    <source>
        <dbReference type="ARBA" id="ARBA00004308"/>
    </source>
</evidence>
<comment type="catalytic activity">
    <reaction evidence="1 11">
        <text>S-ubiquitinyl-[E2 ubiquitin-conjugating enzyme]-L-cysteine + [acceptor protein]-L-lysine = [E2 ubiquitin-conjugating enzyme]-L-cysteine + N(6)-ubiquitinyl-[acceptor protein]-L-lysine.</text>
        <dbReference type="EC" id="2.3.2.27"/>
    </reaction>
</comment>
<dbReference type="Gene3D" id="3.30.40.10">
    <property type="entry name" value="Zinc/RING finger domain, C3HC4 (zinc finger)"/>
    <property type="match status" value="1"/>
</dbReference>
<dbReference type="GO" id="GO:0006511">
    <property type="term" value="P:ubiquitin-dependent protein catabolic process"/>
    <property type="evidence" value="ECO:0007669"/>
    <property type="project" value="UniProtKB-UniRule"/>
</dbReference>
<keyword evidence="4 11" id="KW-0808">Transferase</keyword>
<evidence type="ECO:0000256" key="3">
    <source>
        <dbReference type="ARBA" id="ARBA00004906"/>
    </source>
</evidence>
<comment type="domain">
    <text evidence="11">The RING-type zinc finger domain is responsible for E3 ligase activity.</text>
</comment>
<gene>
    <name evidence="13" type="ORF">HHK36_003702</name>
</gene>
<dbReference type="AlphaFoldDB" id="A0A834ZP67"/>
<keyword evidence="5 11" id="KW-0479">Metal-binding</keyword>
<dbReference type="PANTHER" id="PTHR12313">
    <property type="entry name" value="E3 UBIQUITIN-PROTEIN LIGASE RNF5-RELATED"/>
    <property type="match status" value="1"/>
</dbReference>
<comment type="caution">
    <text evidence="13">The sequence shown here is derived from an EMBL/GenBank/DDBJ whole genome shotgun (WGS) entry which is preliminary data.</text>
</comment>
<accession>A0A834ZP67</accession>
<evidence type="ECO:0000256" key="1">
    <source>
        <dbReference type="ARBA" id="ARBA00000900"/>
    </source>
</evidence>
<comment type="function">
    <text evidence="11">E3 ubiquitin-protein ligase.</text>
</comment>
<evidence type="ECO:0000256" key="4">
    <source>
        <dbReference type="ARBA" id="ARBA00022679"/>
    </source>
</evidence>
<dbReference type="PROSITE" id="PS00518">
    <property type="entry name" value="ZF_RING_1"/>
    <property type="match status" value="1"/>
</dbReference>
<dbReference type="GO" id="GO:0005789">
    <property type="term" value="C:endoplasmic reticulum membrane"/>
    <property type="evidence" value="ECO:0007669"/>
    <property type="project" value="UniProtKB-SubCell"/>
</dbReference>
<keyword evidence="7 11" id="KW-0833">Ubl conjugation pathway</keyword>
<dbReference type="InterPro" id="IPR017907">
    <property type="entry name" value="Znf_RING_CS"/>
</dbReference>
<dbReference type="Pfam" id="PF13445">
    <property type="entry name" value="zf-RING_UBOX"/>
    <property type="match status" value="1"/>
</dbReference>
<dbReference type="GO" id="GO:0008270">
    <property type="term" value="F:zinc ion binding"/>
    <property type="evidence" value="ECO:0007669"/>
    <property type="project" value="UniProtKB-KW"/>
</dbReference>
<dbReference type="OrthoDB" id="6270329at2759"/>
<evidence type="ECO:0000256" key="5">
    <source>
        <dbReference type="ARBA" id="ARBA00022723"/>
    </source>
</evidence>
<dbReference type="EC" id="2.3.2.27" evidence="11"/>
<keyword evidence="6 10" id="KW-0863">Zinc-finger</keyword>
<comment type="subcellular location">
    <subcellularLocation>
        <location evidence="2">Endomembrane system</location>
    </subcellularLocation>
    <subcellularLocation>
        <location evidence="11">Endoplasmic reticulum membrane</location>
        <topology evidence="11">Single-pass type IV membrane protein</topology>
    </subcellularLocation>
</comment>
<dbReference type="CDD" id="cd16745">
    <property type="entry name" value="RING-HC_AtRMA-like"/>
    <property type="match status" value="1"/>
</dbReference>
<feature type="domain" description="RING-type" evidence="12">
    <location>
        <begin position="45"/>
        <end position="92"/>
    </location>
</feature>
<dbReference type="InterPro" id="IPR001841">
    <property type="entry name" value="Znf_RING"/>
</dbReference>
<keyword evidence="14" id="KW-1185">Reference proteome</keyword>
<dbReference type="SMART" id="SM00184">
    <property type="entry name" value="RING"/>
    <property type="match status" value="1"/>
</dbReference>
<evidence type="ECO:0000256" key="9">
    <source>
        <dbReference type="ARBA" id="ARBA00023136"/>
    </source>
</evidence>